<comment type="caution">
    <text evidence="2">The sequence shown here is derived from an EMBL/GenBank/DDBJ whole genome shotgun (WGS) entry which is preliminary data.</text>
</comment>
<dbReference type="AlphaFoldDB" id="A0A3M9MEW3"/>
<feature type="region of interest" description="Disordered" evidence="1">
    <location>
        <begin position="500"/>
        <end position="539"/>
    </location>
</feature>
<dbReference type="OrthoDB" id="1032058at2"/>
<evidence type="ECO:0000256" key="1">
    <source>
        <dbReference type="SAM" id="MobiDB-lite"/>
    </source>
</evidence>
<reference evidence="2 3" key="1">
    <citation type="submission" date="2018-11" db="EMBL/GenBank/DDBJ databases">
        <title>Rufibacter latericius sp. nov., isolated from water in Baiyang Lake.</title>
        <authorList>
            <person name="Yang Y."/>
        </authorList>
    </citation>
    <scope>NUCLEOTIDE SEQUENCE [LARGE SCALE GENOMIC DNA]</scope>
    <source>
        <strain evidence="2 3">R-22-1c-1</strain>
    </source>
</reference>
<feature type="compositionally biased region" description="Basic and acidic residues" evidence="1">
    <location>
        <begin position="500"/>
        <end position="532"/>
    </location>
</feature>
<protein>
    <recommendedName>
        <fullName evidence="4">Toprim domain-containing protein</fullName>
    </recommendedName>
</protein>
<evidence type="ECO:0000313" key="3">
    <source>
        <dbReference type="Proteomes" id="UP000272117"/>
    </source>
</evidence>
<dbReference type="EMBL" id="RJJD01000013">
    <property type="protein sequence ID" value="RNI24099.1"/>
    <property type="molecule type" value="Genomic_DNA"/>
</dbReference>
<name>A0A3M9MEW3_9BACT</name>
<evidence type="ECO:0000313" key="2">
    <source>
        <dbReference type="EMBL" id="RNI24099.1"/>
    </source>
</evidence>
<dbReference type="Pfam" id="PF13155">
    <property type="entry name" value="Toprim_2"/>
    <property type="match status" value="1"/>
</dbReference>
<evidence type="ECO:0008006" key="4">
    <source>
        <dbReference type="Google" id="ProtNLM"/>
    </source>
</evidence>
<dbReference type="Proteomes" id="UP000272117">
    <property type="component" value="Unassembled WGS sequence"/>
</dbReference>
<organism evidence="2 3">
    <name type="scientific">Rufibacter latericius</name>
    <dbReference type="NCBI Taxonomy" id="2487040"/>
    <lineage>
        <taxon>Bacteria</taxon>
        <taxon>Pseudomonadati</taxon>
        <taxon>Bacteroidota</taxon>
        <taxon>Cytophagia</taxon>
        <taxon>Cytophagales</taxon>
        <taxon>Hymenobacteraceae</taxon>
        <taxon>Rufibacter</taxon>
    </lineage>
</organism>
<gene>
    <name evidence="2" type="ORF">EFB08_17140</name>
</gene>
<proteinExistence type="predicted"/>
<keyword evidence="3" id="KW-1185">Reference proteome</keyword>
<dbReference type="Gene3D" id="3.40.1360.10">
    <property type="match status" value="1"/>
</dbReference>
<dbReference type="RefSeq" id="WP_123128186.1">
    <property type="nucleotide sequence ID" value="NZ_RJJD01000013.1"/>
</dbReference>
<accession>A0A3M9MEW3</accession>
<sequence>MEDFRSKYPDAKSFEDFRQEISIIELATANGYHHEVKKGSRTPVFFNPQTNDRIIILNPTNPGNQGYWNPEDDTDKGSLINFVKRRLGTLFPQNSNRNENANVNAILYQYLKLPEPARQQNRQLVDTGTLHNIEAHQFLIDYYQLKPLYKKDFFRERGISLETLEKPEFIGRIYNVQYQDPAKPGPVYTNVAFPYHLAHDTRMVGLEIRNRDYKAHAEGSDRSNGVWHSNMPHKLDRIVLVESALDALSYQELRKPQNTLYISYGGNLTSHQIQTIKELKAKGNTDPDFQYVTANDNDKKGAYYDLMFLRELAAEKFPSQRLANPKNSLKLAFSSLHTEPGALVDLADRLMRALKQYHGQIDEELKKEGLGNVVKNELEKDKIKFNLTGNQFIVEIPTTFFALHQFNKALVSAAGLEKKIEIKKAILNDYNEDLKLIKAIHKSPELLAEINKNDLKKSPAEKLTHDDLKFVVLQPGRYEQLQQTFGLGKENEESLQVLQQEKKGGAVADRENQEALPKDTPLERRANPKEKIPQVSRRL</sequence>